<feature type="domain" description="DUF5000" evidence="2">
    <location>
        <begin position="272"/>
        <end position="418"/>
    </location>
</feature>
<evidence type="ECO:0000259" key="1">
    <source>
        <dbReference type="Pfam" id="PF16323"/>
    </source>
</evidence>
<dbReference type="STRING" id="1642647.PSM36_1229"/>
<evidence type="ECO:0008006" key="6">
    <source>
        <dbReference type="Google" id="ProtNLM"/>
    </source>
</evidence>
<dbReference type="Gene3D" id="2.60.120.260">
    <property type="entry name" value="Galactose-binding domain-like"/>
    <property type="match status" value="1"/>
</dbReference>
<dbReference type="Pfam" id="PF16323">
    <property type="entry name" value="DUF4959"/>
    <property type="match status" value="1"/>
</dbReference>
<keyword evidence="5" id="KW-1185">Reference proteome</keyword>
<feature type="domain" description="DUF4959" evidence="1">
    <location>
        <begin position="42"/>
        <end position="145"/>
    </location>
</feature>
<accession>A0A1R3SUS3</accession>
<sequence>MKENMIKNSINFNESSLQKERVSALVKLLLLLWLVCSVFLTSCEEEYIGQYPVDNIPPQKVSNPVVTNLKGGATIKYDLPGDKDLLYVKAQYTLPNGEQKEKLASAFVNELTIKGFAKSAKTTVRLITIDRSQNESAPVEVEIEPLSSPIFDIYESLSVVAAFGGIKLTWDNPEKESVVIGILYKNEENSFVSIENFYTSVDKGIGAIRGLKSEETEFGIFIRDIYSNYTDTLYMTLTPWHESELDKKLWRGMTLCPSFTLSQWGGPITKLWDGQTIVDNTDVYYLNTTSIRIFFTMDLGVSTKLSRFKFWGRNNWYFNLHHPKEIEIWGTDDPAVANGDPCSWDGWELLMSCTSEKPSGPEAMAFANLTSEDLALARGGEEFEFPLEVPSVRYIRFRTLRSWTDSNSSFIGELTFWGQIND</sequence>
<dbReference type="Pfam" id="PF17166">
    <property type="entry name" value="DUF5126"/>
    <property type="match status" value="1"/>
</dbReference>
<feature type="domain" description="DUF5126" evidence="3">
    <location>
        <begin position="147"/>
        <end position="248"/>
    </location>
</feature>
<dbReference type="InterPro" id="IPR032527">
    <property type="entry name" value="DUF4959"/>
</dbReference>
<proteinExistence type="predicted"/>
<dbReference type="Proteomes" id="UP000187464">
    <property type="component" value="Chromosome I"/>
</dbReference>
<evidence type="ECO:0000259" key="2">
    <source>
        <dbReference type="Pfam" id="PF16391"/>
    </source>
</evidence>
<dbReference type="InterPro" id="IPR033431">
    <property type="entry name" value="DUF5126"/>
</dbReference>
<dbReference type="AlphaFoldDB" id="A0A1R3SUS3"/>
<dbReference type="EMBL" id="LT605205">
    <property type="protein sequence ID" value="SCD20053.1"/>
    <property type="molecule type" value="Genomic_DNA"/>
</dbReference>
<dbReference type="InterPro" id="IPR032164">
    <property type="entry name" value="DUF5000"/>
</dbReference>
<protein>
    <recommendedName>
        <fullName evidence="6">DUF4959 domain-containing protein</fullName>
    </recommendedName>
</protein>
<dbReference type="KEGG" id="psac:PSM36_1229"/>
<dbReference type="Pfam" id="PF16391">
    <property type="entry name" value="DUF5000"/>
    <property type="match status" value="1"/>
</dbReference>
<name>A0A1R3SUS3_9BACT</name>
<evidence type="ECO:0000259" key="3">
    <source>
        <dbReference type="Pfam" id="PF17166"/>
    </source>
</evidence>
<evidence type="ECO:0000313" key="5">
    <source>
        <dbReference type="Proteomes" id="UP000187464"/>
    </source>
</evidence>
<gene>
    <name evidence="4" type="ORF">PSM36_1229</name>
</gene>
<evidence type="ECO:0000313" key="4">
    <source>
        <dbReference type="EMBL" id="SCD20053.1"/>
    </source>
</evidence>
<reference evidence="4 5" key="1">
    <citation type="submission" date="2016-08" db="EMBL/GenBank/DDBJ databases">
        <authorList>
            <person name="Seilhamer J.J."/>
        </authorList>
    </citation>
    <scope>NUCLEOTIDE SEQUENCE [LARGE SCALE GENOMIC DNA]</scope>
    <source>
        <strain evidence="4">M3/6</strain>
    </source>
</reference>
<organism evidence="4 5">
    <name type="scientific">Proteiniphilum saccharofermentans</name>
    <dbReference type="NCBI Taxonomy" id="1642647"/>
    <lineage>
        <taxon>Bacteria</taxon>
        <taxon>Pseudomonadati</taxon>
        <taxon>Bacteroidota</taxon>
        <taxon>Bacteroidia</taxon>
        <taxon>Bacteroidales</taxon>
        <taxon>Dysgonomonadaceae</taxon>
        <taxon>Proteiniphilum</taxon>
    </lineage>
</organism>